<proteinExistence type="predicted"/>
<comment type="caution">
    <text evidence="1">The sequence shown here is derived from an EMBL/GenBank/DDBJ whole genome shotgun (WGS) entry which is preliminary data.</text>
</comment>
<keyword evidence="2" id="KW-1185">Reference proteome</keyword>
<name>A0ACC2WW77_9TREE</name>
<sequence>MSLPSPDSSCTAFLSDLAIAFRDPDERHTYVARHPDFPAWFRDVVRQTSDDEADREQRIAVFKVVANFVADDDENRTIICEQTSLLPMIDRILQGIHTSPIDYNILKPFLATILNLVLSPNYPLPRTHLLQNDAWTSLVRLANRIYLPCEPIRDETLLDAGTRATLASWTWKSVLAVLETPPENPEPTESTNPISAETATSLLAPLEHLSRPHPNPPPDGTTMSKDLEILSDCASALGILCTSPLGTAFVRLLQSETDAGRWLVGFVEDGDVVPGWAEMDDSDTSEEEEEEESGERDAGLQVGEKALGKVKARIMACLAELCASTEMELFGDVGGRGGWFWDTLVASQPQLIKHLINLLDSADPTTQAQQTHALLGLLRNLVLAPGTDVKRTLAPHVVSALGRMDVFNQTKDLVASVQGGAVGLLRLLSRGDKHTARTVADAQDLLRQIMDLWTRTDDQSLKIEISRLVSALVRALSVPNSEPVVRADRELAALTMLVGLGSAHEILLAEGVLALALVAKSAQRARAILGVLAREEDTALAALKTYAATSTAPPSILSNICILLLNLANGRDRAVQGEADVTGMEQRVAGQVGDVLEAISGRGDVDDALRLVVNSAQEAWK</sequence>
<organism evidence="1 2">
    <name type="scientific">Naganishia adeliensis</name>
    <dbReference type="NCBI Taxonomy" id="92952"/>
    <lineage>
        <taxon>Eukaryota</taxon>
        <taxon>Fungi</taxon>
        <taxon>Dikarya</taxon>
        <taxon>Basidiomycota</taxon>
        <taxon>Agaricomycotina</taxon>
        <taxon>Tremellomycetes</taxon>
        <taxon>Filobasidiales</taxon>
        <taxon>Filobasidiaceae</taxon>
        <taxon>Naganishia</taxon>
    </lineage>
</organism>
<dbReference type="Proteomes" id="UP001230649">
    <property type="component" value="Unassembled WGS sequence"/>
</dbReference>
<accession>A0ACC2WW77</accession>
<evidence type="ECO:0000313" key="2">
    <source>
        <dbReference type="Proteomes" id="UP001230649"/>
    </source>
</evidence>
<protein>
    <submittedName>
        <fullName evidence="1">Uncharacterized protein</fullName>
    </submittedName>
</protein>
<dbReference type="EMBL" id="JASBWS010000005">
    <property type="protein sequence ID" value="KAJ9115713.1"/>
    <property type="molecule type" value="Genomic_DNA"/>
</dbReference>
<reference evidence="1" key="1">
    <citation type="submission" date="2023-04" db="EMBL/GenBank/DDBJ databases">
        <title>Draft Genome sequencing of Naganishia species isolated from polar environments using Oxford Nanopore Technology.</title>
        <authorList>
            <person name="Leo P."/>
            <person name="Venkateswaran K."/>
        </authorList>
    </citation>
    <scope>NUCLEOTIDE SEQUENCE</scope>
    <source>
        <strain evidence="1">MNA-CCFEE 5262</strain>
    </source>
</reference>
<gene>
    <name evidence="1" type="ORF">QFC20_001040</name>
</gene>
<evidence type="ECO:0000313" key="1">
    <source>
        <dbReference type="EMBL" id="KAJ9115713.1"/>
    </source>
</evidence>